<dbReference type="OrthoDB" id="9816550at2"/>
<keyword evidence="2 3" id="KW-0326">Glycosidase</keyword>
<gene>
    <name evidence="7" type="ORF">EIW28_06765</name>
</gene>
<evidence type="ECO:0000256" key="3">
    <source>
        <dbReference type="PROSITE-ProRule" id="PRU01100"/>
    </source>
</evidence>
<proteinExistence type="inferred from homology"/>
<keyword evidence="1 3" id="KW-0378">Hydrolase</keyword>
<dbReference type="RefSeq" id="WP_125246964.1">
    <property type="nucleotide sequence ID" value="NZ_RSEB01000002.1"/>
</dbReference>
<feature type="compositionally biased region" description="Low complexity" evidence="4">
    <location>
        <begin position="308"/>
        <end position="337"/>
    </location>
</feature>
<evidence type="ECO:0000256" key="4">
    <source>
        <dbReference type="SAM" id="MobiDB-lite"/>
    </source>
</evidence>
<name>A0A426V0B1_9ACTN</name>
<evidence type="ECO:0000256" key="1">
    <source>
        <dbReference type="ARBA" id="ARBA00022801"/>
    </source>
</evidence>
<dbReference type="GO" id="GO:0004553">
    <property type="term" value="F:hydrolase activity, hydrolyzing O-glycosyl compounds"/>
    <property type="evidence" value="ECO:0007669"/>
    <property type="project" value="InterPro"/>
</dbReference>
<dbReference type="SUPFAM" id="SSF51445">
    <property type="entry name" value="(Trans)glycosidases"/>
    <property type="match status" value="1"/>
</dbReference>
<reference evidence="7 8" key="1">
    <citation type="submission" date="2018-12" db="EMBL/GenBank/DDBJ databases">
        <title>Glycomyces sp. YIM 121974 draft genome.</title>
        <authorList>
            <person name="Li Q."/>
        </authorList>
    </citation>
    <scope>NUCLEOTIDE SEQUENCE [LARGE SCALE GENOMIC DNA]</scope>
    <source>
        <strain evidence="7 8">YIM 121974</strain>
    </source>
</reference>
<comment type="caution">
    <text evidence="7">The sequence shown here is derived from an EMBL/GenBank/DDBJ whole genome shotgun (WGS) entry which is preliminary data.</text>
</comment>
<evidence type="ECO:0000256" key="2">
    <source>
        <dbReference type="ARBA" id="ARBA00023295"/>
    </source>
</evidence>
<evidence type="ECO:0000313" key="8">
    <source>
        <dbReference type="Proteomes" id="UP000277256"/>
    </source>
</evidence>
<keyword evidence="5" id="KW-0812">Transmembrane</keyword>
<organism evidence="7 8">
    <name type="scientific">Glycomyces terrestris</name>
    <dbReference type="NCBI Taxonomy" id="2493553"/>
    <lineage>
        <taxon>Bacteria</taxon>
        <taxon>Bacillati</taxon>
        <taxon>Actinomycetota</taxon>
        <taxon>Actinomycetes</taxon>
        <taxon>Glycomycetales</taxon>
        <taxon>Glycomycetaceae</taxon>
        <taxon>Glycomyces</taxon>
    </lineage>
</organism>
<dbReference type="Pfam" id="PF02156">
    <property type="entry name" value="Glyco_hydro_26"/>
    <property type="match status" value="1"/>
</dbReference>
<evidence type="ECO:0000256" key="5">
    <source>
        <dbReference type="SAM" id="Phobius"/>
    </source>
</evidence>
<accession>A0A426V0B1</accession>
<feature type="region of interest" description="Disordered" evidence="4">
    <location>
        <begin position="210"/>
        <end position="344"/>
    </location>
</feature>
<dbReference type="Proteomes" id="UP000277256">
    <property type="component" value="Unassembled WGS sequence"/>
</dbReference>
<evidence type="ECO:0000313" key="7">
    <source>
        <dbReference type="EMBL" id="RRS00283.1"/>
    </source>
</evidence>
<dbReference type="PRINTS" id="PR01217">
    <property type="entry name" value="PRICHEXTENSN"/>
</dbReference>
<keyword evidence="5" id="KW-0472">Membrane</keyword>
<feature type="domain" description="GH26" evidence="6">
    <location>
        <begin position="336"/>
        <end position="646"/>
    </location>
</feature>
<dbReference type="InterPro" id="IPR017853">
    <property type="entry name" value="GH"/>
</dbReference>
<protein>
    <recommendedName>
        <fullName evidence="6">GH26 domain-containing protein</fullName>
    </recommendedName>
</protein>
<feature type="compositionally biased region" description="Low complexity" evidence="4">
    <location>
        <begin position="240"/>
        <end position="282"/>
    </location>
</feature>
<feature type="compositionally biased region" description="Pro residues" evidence="4">
    <location>
        <begin position="283"/>
        <end position="307"/>
    </location>
</feature>
<dbReference type="PROSITE" id="PS51764">
    <property type="entry name" value="GH26"/>
    <property type="match status" value="1"/>
</dbReference>
<feature type="transmembrane region" description="Helical" evidence="5">
    <location>
        <begin position="17"/>
        <end position="38"/>
    </location>
</feature>
<dbReference type="AlphaFoldDB" id="A0A426V0B1"/>
<keyword evidence="8" id="KW-1185">Reference proteome</keyword>
<dbReference type="Gene3D" id="3.20.20.80">
    <property type="entry name" value="Glycosidases"/>
    <property type="match status" value="1"/>
</dbReference>
<dbReference type="EMBL" id="RSEB01000002">
    <property type="protein sequence ID" value="RRS00283.1"/>
    <property type="molecule type" value="Genomic_DNA"/>
</dbReference>
<dbReference type="InterPro" id="IPR022790">
    <property type="entry name" value="GH26_dom"/>
</dbReference>
<keyword evidence="5" id="KW-1133">Transmembrane helix</keyword>
<evidence type="ECO:0000259" key="6">
    <source>
        <dbReference type="PROSITE" id="PS51764"/>
    </source>
</evidence>
<comment type="similarity">
    <text evidence="3">Belongs to the glycosyl hydrolase 26 family.</text>
</comment>
<feature type="active site" description="Proton donor" evidence="3">
    <location>
        <position position="468"/>
    </location>
</feature>
<feature type="active site" description="Nucleophile" evidence="3">
    <location>
        <position position="586"/>
    </location>
</feature>
<feature type="compositionally biased region" description="Pro residues" evidence="4">
    <location>
        <begin position="219"/>
        <end position="239"/>
    </location>
</feature>
<sequence>MSGTDARQRLPLATGRGIVTVLAVLPLVLAGFVIGYGVGSGDGRFGDAVREAWEGGDGAVDHRPLAASFTATGVAGRAPDAPAVLPVGYSDDLGIAVTHLQFAVDESTVRPAHTAELRLPVAVPPDSEGMTVEVASVHPVSCLCSLTAATAPPYGTVWDAVEVDAATTEIVFDVTGAINAPGRYGFAVTSPDRKAYLELEGAEYDAGPALRTVSEPDAPTGPLPPTAPGDPTTAPPTDPPSTDAPSAAPSDPPATTDPATDPAPASGDPASPAAPPATTSPATEPPTAEPPTTAPPTTAPTGPPADPFDPAASPSPSTDPSAVPGLPAAEPTEPLPESGQSEDQLSVCTTGDKLVPTCGALVGVAPAAHTSKVKEDELLAFEERVQHTQQIYHAYERGDDRLFPTDAQIALTRDPERPRTLFINWKPRMASWAEIAAGDPEVDAYLDRLAAHITANFDKPFFFTVHHEPENDVIQRAGSGMEPGDYADMFRYVVERLRANGVDNLVSVMNYMGYLKWVEKPWHDQLYPGDDVVDWIGLSGYGQSLHDDGRSDFGEIVDQTKGDTAWPGFYHWVAKEHPDKPMMLAEWGVFHEEEYPDHQTAVFQAARYQMAHYPRLKAIVYFETPADSNGGRNSEIHRDEGALEAFRALMRSPFFDVRLE</sequence>